<keyword evidence="3" id="KW-0902">Two-component regulatory system</keyword>
<dbReference type="Pfam" id="PF00486">
    <property type="entry name" value="Trans_reg_C"/>
    <property type="match status" value="1"/>
</dbReference>
<dbReference type="CDD" id="cd17574">
    <property type="entry name" value="REC_OmpR"/>
    <property type="match status" value="1"/>
</dbReference>
<evidence type="ECO:0000313" key="13">
    <source>
        <dbReference type="Proteomes" id="UP000593890"/>
    </source>
</evidence>
<evidence type="ECO:0000256" key="1">
    <source>
        <dbReference type="ARBA" id="ARBA00018672"/>
    </source>
</evidence>
<feature type="modified residue" description="4-aspartylphosphate" evidence="8">
    <location>
        <position position="53"/>
    </location>
</feature>
<dbReference type="GO" id="GO:0000156">
    <property type="term" value="F:phosphorelay response regulator activity"/>
    <property type="evidence" value="ECO:0007669"/>
    <property type="project" value="TreeGrafter"/>
</dbReference>
<dbReference type="PROSITE" id="PS50110">
    <property type="entry name" value="RESPONSE_REGULATORY"/>
    <property type="match status" value="1"/>
</dbReference>
<evidence type="ECO:0000256" key="2">
    <source>
        <dbReference type="ARBA" id="ARBA00022553"/>
    </source>
</evidence>
<accession>A0A7I8D1N7</accession>
<dbReference type="SMART" id="SM00448">
    <property type="entry name" value="REC"/>
    <property type="match status" value="1"/>
</dbReference>
<dbReference type="PANTHER" id="PTHR48111">
    <property type="entry name" value="REGULATOR OF RPOS"/>
    <property type="match status" value="1"/>
</dbReference>
<dbReference type="Proteomes" id="UP000593890">
    <property type="component" value="Chromosome"/>
</dbReference>
<dbReference type="Pfam" id="PF00072">
    <property type="entry name" value="Response_reg"/>
    <property type="match status" value="1"/>
</dbReference>
<dbReference type="EMBL" id="AP023321">
    <property type="protein sequence ID" value="BCI60666.1"/>
    <property type="molecule type" value="Genomic_DNA"/>
</dbReference>
<dbReference type="InterPro" id="IPR001867">
    <property type="entry name" value="OmpR/PhoB-type_DNA-bd"/>
</dbReference>
<dbReference type="Gene3D" id="3.40.50.2300">
    <property type="match status" value="1"/>
</dbReference>
<dbReference type="InterPro" id="IPR016032">
    <property type="entry name" value="Sig_transdc_resp-reg_C-effctor"/>
</dbReference>
<evidence type="ECO:0000256" key="3">
    <source>
        <dbReference type="ARBA" id="ARBA00023012"/>
    </source>
</evidence>
<feature type="domain" description="Response regulatory" evidence="10">
    <location>
        <begin position="4"/>
        <end position="117"/>
    </location>
</feature>
<sequence length="230" mass="27032">MNESVMIVDDEKEIADLVEVYLKNENYEVFKFYDPQEALQCVQEHSLDLAILDVMMPGMDGFTLCRRLREHHKFPILMLTAKGEDLDKITGLTIGADDYITKPFNPLELVARVKAHLRRYTRYNEREPVQNHRIEIDGLVIDRDTHHCTLYGIPLSLTPTEFSILWILCENRGKVLSSERLFEMVWGEKYLESNNTVMVHIRRLREKMNEDSRKPKFIKTVWGVGYQIDK</sequence>
<dbReference type="InterPro" id="IPR058211">
    <property type="entry name" value="VanR-like"/>
</dbReference>
<keyword evidence="4" id="KW-0805">Transcription regulation</keyword>
<proteinExistence type="predicted"/>
<dbReference type="RefSeq" id="WP_090267232.1">
    <property type="nucleotide sequence ID" value="NZ_AP023321.1"/>
</dbReference>
<dbReference type="InterPro" id="IPR001789">
    <property type="entry name" value="Sig_transdc_resp-reg_receiver"/>
</dbReference>
<evidence type="ECO:0000256" key="9">
    <source>
        <dbReference type="PROSITE-ProRule" id="PRU01091"/>
    </source>
</evidence>
<dbReference type="GO" id="GO:0006355">
    <property type="term" value="P:regulation of DNA-templated transcription"/>
    <property type="evidence" value="ECO:0007669"/>
    <property type="project" value="InterPro"/>
</dbReference>
<dbReference type="AlphaFoldDB" id="A0A7I8D1N7"/>
<organism evidence="12 13">
    <name type="scientific">Solibaculum mannosilyticum</name>
    <dbReference type="NCBI Taxonomy" id="2780922"/>
    <lineage>
        <taxon>Bacteria</taxon>
        <taxon>Bacillati</taxon>
        <taxon>Bacillota</taxon>
        <taxon>Clostridia</taxon>
        <taxon>Eubacteriales</taxon>
        <taxon>Oscillospiraceae</taxon>
        <taxon>Solibaculum</taxon>
    </lineage>
</organism>
<dbReference type="SUPFAM" id="SSF46894">
    <property type="entry name" value="C-terminal effector domain of the bipartite response regulators"/>
    <property type="match status" value="1"/>
</dbReference>
<evidence type="ECO:0000259" key="11">
    <source>
        <dbReference type="PROSITE" id="PS51755"/>
    </source>
</evidence>
<dbReference type="Gene3D" id="6.10.250.690">
    <property type="match status" value="1"/>
</dbReference>
<dbReference type="PANTHER" id="PTHR48111:SF2">
    <property type="entry name" value="RESPONSE REGULATOR SAER"/>
    <property type="match status" value="1"/>
</dbReference>
<dbReference type="GO" id="GO:0000976">
    <property type="term" value="F:transcription cis-regulatory region binding"/>
    <property type="evidence" value="ECO:0007669"/>
    <property type="project" value="TreeGrafter"/>
</dbReference>
<evidence type="ECO:0000256" key="4">
    <source>
        <dbReference type="ARBA" id="ARBA00023015"/>
    </source>
</evidence>
<dbReference type="CDD" id="cd00383">
    <property type="entry name" value="trans_reg_C"/>
    <property type="match status" value="1"/>
</dbReference>
<evidence type="ECO:0000313" key="12">
    <source>
        <dbReference type="EMBL" id="BCI60666.1"/>
    </source>
</evidence>
<keyword evidence="5 9" id="KW-0238">DNA-binding</keyword>
<keyword evidence="2 8" id="KW-0597">Phosphoprotein</keyword>
<dbReference type="InterPro" id="IPR011006">
    <property type="entry name" value="CheY-like_superfamily"/>
</dbReference>
<feature type="domain" description="OmpR/PhoB-type" evidence="11">
    <location>
        <begin position="131"/>
        <end position="230"/>
    </location>
</feature>
<dbReference type="InterPro" id="IPR039420">
    <property type="entry name" value="WalR-like"/>
</dbReference>
<keyword evidence="13" id="KW-1185">Reference proteome</keyword>
<dbReference type="PROSITE" id="PS51755">
    <property type="entry name" value="OMPR_PHOB"/>
    <property type="match status" value="1"/>
</dbReference>
<keyword evidence="6" id="KW-0804">Transcription</keyword>
<dbReference type="FunFam" id="1.10.10.10:FF:000018">
    <property type="entry name" value="DNA-binding response regulator ResD"/>
    <property type="match status" value="1"/>
</dbReference>
<feature type="DNA-binding region" description="OmpR/PhoB-type" evidence="9">
    <location>
        <begin position="131"/>
        <end position="230"/>
    </location>
</feature>
<evidence type="ECO:0000256" key="5">
    <source>
        <dbReference type="ARBA" id="ARBA00023125"/>
    </source>
</evidence>
<dbReference type="GO" id="GO:0005829">
    <property type="term" value="C:cytosol"/>
    <property type="evidence" value="ECO:0007669"/>
    <property type="project" value="TreeGrafter"/>
</dbReference>
<evidence type="ECO:0000259" key="10">
    <source>
        <dbReference type="PROSITE" id="PS50110"/>
    </source>
</evidence>
<dbReference type="KEGG" id="sman:C12CBH8_13050"/>
<protein>
    <recommendedName>
        <fullName evidence="1">Stage 0 sporulation protein A homolog</fullName>
    </recommendedName>
</protein>
<dbReference type="GO" id="GO:0032993">
    <property type="term" value="C:protein-DNA complex"/>
    <property type="evidence" value="ECO:0007669"/>
    <property type="project" value="TreeGrafter"/>
</dbReference>
<dbReference type="SUPFAM" id="SSF52172">
    <property type="entry name" value="CheY-like"/>
    <property type="match status" value="1"/>
</dbReference>
<gene>
    <name evidence="12" type="ORF">C12CBH8_13050</name>
</gene>
<evidence type="ECO:0000256" key="8">
    <source>
        <dbReference type="PROSITE-ProRule" id="PRU00169"/>
    </source>
</evidence>
<name>A0A7I8D1N7_9FIRM</name>
<evidence type="ECO:0000256" key="7">
    <source>
        <dbReference type="ARBA" id="ARBA00024867"/>
    </source>
</evidence>
<comment type="function">
    <text evidence="7">May play the central regulatory role in sporulation. It may be an element of the effector pathway responsible for the activation of sporulation genes in response to nutritional stress. Spo0A may act in concert with spo0H (a sigma factor) to control the expression of some genes that are critical to the sporulation process.</text>
</comment>
<dbReference type="SMART" id="SM00862">
    <property type="entry name" value="Trans_reg_C"/>
    <property type="match status" value="1"/>
</dbReference>
<dbReference type="NCBIfam" id="NF033117">
    <property type="entry name" value="vanR_ACDEGLN"/>
    <property type="match status" value="1"/>
</dbReference>
<dbReference type="Gene3D" id="1.10.10.10">
    <property type="entry name" value="Winged helix-like DNA-binding domain superfamily/Winged helix DNA-binding domain"/>
    <property type="match status" value="1"/>
</dbReference>
<reference evidence="13" key="1">
    <citation type="submission" date="2020-07" db="EMBL/GenBank/DDBJ databases">
        <title>Complete genome sequencing of Clostridia bacterium strain 12CBH8.</title>
        <authorList>
            <person name="Sakamoto M."/>
            <person name="Murakami T."/>
            <person name="Mori H."/>
        </authorList>
    </citation>
    <scope>NUCLEOTIDE SEQUENCE [LARGE SCALE GENOMIC DNA]</scope>
    <source>
        <strain evidence="13">12CBH8</strain>
    </source>
</reference>
<dbReference type="InterPro" id="IPR036388">
    <property type="entry name" value="WH-like_DNA-bd_sf"/>
</dbReference>
<evidence type="ECO:0000256" key="6">
    <source>
        <dbReference type="ARBA" id="ARBA00023163"/>
    </source>
</evidence>
<dbReference type="FunFam" id="3.40.50.2300:FF:000001">
    <property type="entry name" value="DNA-binding response regulator PhoB"/>
    <property type="match status" value="1"/>
</dbReference>